<feature type="domain" description="Chorismate-utilising enzyme C-terminal" evidence="2">
    <location>
        <begin position="21"/>
        <end position="52"/>
    </location>
</feature>
<feature type="region of interest" description="Disordered" evidence="1">
    <location>
        <begin position="1"/>
        <end position="23"/>
    </location>
</feature>
<dbReference type="SUPFAM" id="SSF56322">
    <property type="entry name" value="ADC synthase"/>
    <property type="match status" value="1"/>
</dbReference>
<dbReference type="Proteomes" id="UP000886689">
    <property type="component" value="Unassembled WGS sequence"/>
</dbReference>
<evidence type="ECO:0000259" key="2">
    <source>
        <dbReference type="Pfam" id="PF00425"/>
    </source>
</evidence>
<dbReference type="InterPro" id="IPR015890">
    <property type="entry name" value="Chorismate_C"/>
</dbReference>
<sequence>MARLPACTKDPGDADHPRTGGKPRGLYTGAIGWLGERGDFSLNVAIRTLQVDLHWPGGEWGWWQWHRLGSGASRRICRNVVSRQGFAACVPTPPGRSRRCVSCRRRVSGAAPASRPVCCIRRRIGLYG</sequence>
<proteinExistence type="predicted"/>
<evidence type="ECO:0000313" key="4">
    <source>
        <dbReference type="Proteomes" id="UP000886689"/>
    </source>
</evidence>
<dbReference type="InterPro" id="IPR005801">
    <property type="entry name" value="ADC_synthase"/>
</dbReference>
<reference evidence="3" key="1">
    <citation type="submission" date="2020-10" db="EMBL/GenBank/DDBJ databases">
        <title>Connecting structure to function with the recovery of over 1000 high-quality activated sludge metagenome-assembled genomes encoding full-length rRNA genes using long-read sequencing.</title>
        <authorList>
            <person name="Singleton C.M."/>
            <person name="Petriglieri F."/>
            <person name="Kristensen J.M."/>
            <person name="Kirkegaard R.H."/>
            <person name="Michaelsen T.Y."/>
            <person name="Andersen M.H."/>
            <person name="Karst S.M."/>
            <person name="Dueholm M.S."/>
            <person name="Nielsen P.H."/>
            <person name="Albertsen M."/>
        </authorList>
    </citation>
    <scope>NUCLEOTIDE SEQUENCE</scope>
    <source>
        <strain evidence="3">Hirt_18-Q3-R61-65_BATAC.395</strain>
    </source>
</reference>
<protein>
    <submittedName>
        <fullName evidence="3">Chorismate-binding protein</fullName>
    </submittedName>
</protein>
<organism evidence="3 4">
    <name type="scientific">Candidatus Proximibacter danicus</name>
    <dbReference type="NCBI Taxonomy" id="2954365"/>
    <lineage>
        <taxon>Bacteria</taxon>
        <taxon>Pseudomonadati</taxon>
        <taxon>Pseudomonadota</taxon>
        <taxon>Betaproteobacteria</taxon>
        <taxon>Candidatus Proximibacter</taxon>
    </lineage>
</organism>
<gene>
    <name evidence="3" type="ORF">IPL58_12335</name>
</gene>
<dbReference type="EMBL" id="JADJUC010000014">
    <property type="protein sequence ID" value="MBK8524798.1"/>
    <property type="molecule type" value="Genomic_DNA"/>
</dbReference>
<evidence type="ECO:0000256" key="1">
    <source>
        <dbReference type="SAM" id="MobiDB-lite"/>
    </source>
</evidence>
<dbReference type="Gene3D" id="3.60.120.10">
    <property type="entry name" value="Anthranilate synthase"/>
    <property type="match status" value="1"/>
</dbReference>
<evidence type="ECO:0000313" key="3">
    <source>
        <dbReference type="EMBL" id="MBK8524798.1"/>
    </source>
</evidence>
<accession>A0A9D7K3E2</accession>
<dbReference type="Pfam" id="PF00425">
    <property type="entry name" value="Chorismate_bind"/>
    <property type="match status" value="1"/>
</dbReference>
<name>A0A9D7K3E2_9PROT</name>
<comment type="caution">
    <text evidence="3">The sequence shown here is derived from an EMBL/GenBank/DDBJ whole genome shotgun (WGS) entry which is preliminary data.</text>
</comment>
<dbReference type="AlphaFoldDB" id="A0A9D7K3E2"/>